<reference evidence="1" key="1">
    <citation type="submission" date="2022-11" db="EMBL/GenBank/DDBJ databases">
        <title>Centuries of genome instability and evolution in soft-shell clam transmissible cancer (bioRxiv).</title>
        <authorList>
            <person name="Hart S.F.M."/>
            <person name="Yonemitsu M.A."/>
            <person name="Giersch R.M."/>
            <person name="Beal B.F."/>
            <person name="Arriagada G."/>
            <person name="Davis B.W."/>
            <person name="Ostrander E.A."/>
            <person name="Goff S.P."/>
            <person name="Metzger M.J."/>
        </authorList>
    </citation>
    <scope>NUCLEOTIDE SEQUENCE</scope>
    <source>
        <strain evidence="1">MELC-2E11</strain>
        <tissue evidence="1">Siphon/mantle</tissue>
    </source>
</reference>
<accession>A0ABY7DAI2</accession>
<dbReference type="Proteomes" id="UP001164746">
    <property type="component" value="Chromosome 1"/>
</dbReference>
<keyword evidence="2" id="KW-1185">Reference proteome</keyword>
<gene>
    <name evidence="1" type="ORF">MAR_006749</name>
</gene>
<feature type="non-terminal residue" evidence="1">
    <location>
        <position position="86"/>
    </location>
</feature>
<dbReference type="EMBL" id="CP111012">
    <property type="protein sequence ID" value="WAQ94278.1"/>
    <property type="molecule type" value="Genomic_DNA"/>
</dbReference>
<evidence type="ECO:0000313" key="2">
    <source>
        <dbReference type="Proteomes" id="UP001164746"/>
    </source>
</evidence>
<proteinExistence type="predicted"/>
<evidence type="ECO:0000313" key="1">
    <source>
        <dbReference type="EMBL" id="WAQ94278.1"/>
    </source>
</evidence>
<sequence>VLVKCFTAHLVHTPMRDLPTVCLARKGHSTVENFNHSASEYKGCAQLARFNHIRDRLHVIHVLKDLSALGKDKQVLLEHADQGGTV</sequence>
<feature type="non-terminal residue" evidence="1">
    <location>
        <position position="1"/>
    </location>
</feature>
<organism evidence="1 2">
    <name type="scientific">Mya arenaria</name>
    <name type="common">Soft-shell clam</name>
    <dbReference type="NCBI Taxonomy" id="6604"/>
    <lineage>
        <taxon>Eukaryota</taxon>
        <taxon>Metazoa</taxon>
        <taxon>Spiralia</taxon>
        <taxon>Lophotrochozoa</taxon>
        <taxon>Mollusca</taxon>
        <taxon>Bivalvia</taxon>
        <taxon>Autobranchia</taxon>
        <taxon>Heteroconchia</taxon>
        <taxon>Euheterodonta</taxon>
        <taxon>Imparidentia</taxon>
        <taxon>Neoheterodontei</taxon>
        <taxon>Myida</taxon>
        <taxon>Myoidea</taxon>
        <taxon>Myidae</taxon>
        <taxon>Mya</taxon>
    </lineage>
</organism>
<protein>
    <submittedName>
        <fullName evidence="1">Uncharacterized protein</fullName>
    </submittedName>
</protein>
<name>A0ABY7DAI2_MYAAR</name>